<accession>A0A9N9P022</accession>
<gene>
    <name evidence="1" type="ORF">ALEPTO_LOCUS14595</name>
</gene>
<evidence type="ECO:0000313" key="1">
    <source>
        <dbReference type="EMBL" id="CAG8779502.1"/>
    </source>
</evidence>
<organism evidence="1 2">
    <name type="scientific">Ambispora leptoticha</name>
    <dbReference type="NCBI Taxonomy" id="144679"/>
    <lineage>
        <taxon>Eukaryota</taxon>
        <taxon>Fungi</taxon>
        <taxon>Fungi incertae sedis</taxon>
        <taxon>Mucoromycota</taxon>
        <taxon>Glomeromycotina</taxon>
        <taxon>Glomeromycetes</taxon>
        <taxon>Archaeosporales</taxon>
        <taxon>Ambisporaceae</taxon>
        <taxon>Ambispora</taxon>
    </lineage>
</organism>
<keyword evidence="2" id="KW-1185">Reference proteome</keyword>
<name>A0A9N9P022_9GLOM</name>
<feature type="non-terminal residue" evidence="1">
    <location>
        <position position="49"/>
    </location>
</feature>
<sequence>FAALQAAKQKIVEYQPVLKSDNPFLELLTNQKERKIFHDEDQKPNLLPE</sequence>
<comment type="caution">
    <text evidence="1">The sequence shown here is derived from an EMBL/GenBank/DDBJ whole genome shotgun (WGS) entry which is preliminary data.</text>
</comment>
<proteinExistence type="predicted"/>
<evidence type="ECO:0000313" key="2">
    <source>
        <dbReference type="Proteomes" id="UP000789508"/>
    </source>
</evidence>
<feature type="non-terminal residue" evidence="1">
    <location>
        <position position="1"/>
    </location>
</feature>
<dbReference type="Proteomes" id="UP000789508">
    <property type="component" value="Unassembled WGS sequence"/>
</dbReference>
<reference evidence="1" key="1">
    <citation type="submission" date="2021-06" db="EMBL/GenBank/DDBJ databases">
        <authorList>
            <person name="Kallberg Y."/>
            <person name="Tangrot J."/>
            <person name="Rosling A."/>
        </authorList>
    </citation>
    <scope>NUCLEOTIDE SEQUENCE</scope>
    <source>
        <strain evidence="1">FL130A</strain>
    </source>
</reference>
<dbReference type="AlphaFoldDB" id="A0A9N9P022"/>
<dbReference type="EMBL" id="CAJVPS010057966">
    <property type="protein sequence ID" value="CAG8779502.1"/>
    <property type="molecule type" value="Genomic_DNA"/>
</dbReference>
<protein>
    <submittedName>
        <fullName evidence="1">8180_t:CDS:1</fullName>
    </submittedName>
</protein>